<dbReference type="RefSeq" id="XP_002547683.1">
    <property type="nucleotide sequence ID" value="XM_002547637.1"/>
</dbReference>
<reference evidence="4 5" key="1">
    <citation type="journal article" date="2009" name="Nature">
        <title>Evolution of pathogenicity and sexual reproduction in eight Candida genomes.</title>
        <authorList>
            <person name="Butler G."/>
            <person name="Rasmussen M.D."/>
            <person name="Lin M.F."/>
            <person name="Santos M.A."/>
            <person name="Sakthikumar S."/>
            <person name="Munro C.A."/>
            <person name="Rheinbay E."/>
            <person name="Grabherr M."/>
            <person name="Forche A."/>
            <person name="Reedy J.L."/>
            <person name="Agrafioti I."/>
            <person name="Arnaud M.B."/>
            <person name="Bates S."/>
            <person name="Brown A.J."/>
            <person name="Brunke S."/>
            <person name="Costanzo M.C."/>
            <person name="Fitzpatrick D.A."/>
            <person name="de Groot P.W."/>
            <person name="Harris D."/>
            <person name="Hoyer L.L."/>
            <person name="Hube B."/>
            <person name="Klis F.M."/>
            <person name="Kodira C."/>
            <person name="Lennard N."/>
            <person name="Logue M.E."/>
            <person name="Martin R."/>
            <person name="Neiman A.M."/>
            <person name="Nikolaou E."/>
            <person name="Quail M.A."/>
            <person name="Quinn J."/>
            <person name="Santos M.C."/>
            <person name="Schmitzberger F.F."/>
            <person name="Sherlock G."/>
            <person name="Shah P."/>
            <person name="Silverstein K.A."/>
            <person name="Skrzypek M.S."/>
            <person name="Soll D."/>
            <person name="Staggs R."/>
            <person name="Stansfield I."/>
            <person name="Stumpf M.P."/>
            <person name="Sudbery P.E."/>
            <person name="Srikantha T."/>
            <person name="Zeng Q."/>
            <person name="Berman J."/>
            <person name="Berriman M."/>
            <person name="Heitman J."/>
            <person name="Gow N.A."/>
            <person name="Lorenz M.C."/>
            <person name="Birren B.W."/>
            <person name="Kellis M."/>
            <person name="Cuomo C.A."/>
        </authorList>
    </citation>
    <scope>NUCLEOTIDE SEQUENCE [LARGE SCALE GENOMIC DNA]</scope>
    <source>
        <strain evidence="5">ATCC MYA-3404 / T1</strain>
    </source>
</reference>
<dbReference type="InterPro" id="IPR002933">
    <property type="entry name" value="Peptidase_M20"/>
</dbReference>
<evidence type="ECO:0000313" key="5">
    <source>
        <dbReference type="Proteomes" id="UP000002037"/>
    </source>
</evidence>
<dbReference type="PANTHER" id="PTHR32494">
    <property type="entry name" value="ALLANTOATE DEIMINASE-RELATED"/>
    <property type="match status" value="1"/>
</dbReference>
<comment type="similarity">
    <text evidence="1">Belongs to the peptidase M20A family.</text>
</comment>
<keyword evidence="5" id="KW-1185">Reference proteome</keyword>
<dbReference type="InterPro" id="IPR010158">
    <property type="entry name" value="Amidase_Cbmase"/>
</dbReference>
<dbReference type="OrthoDB" id="4676at2759"/>
<evidence type="ECO:0000259" key="3">
    <source>
        <dbReference type="Pfam" id="PF07687"/>
    </source>
</evidence>
<dbReference type="Proteomes" id="UP000002037">
    <property type="component" value="Unassembled WGS sequence"/>
</dbReference>
<evidence type="ECO:0000256" key="2">
    <source>
        <dbReference type="ARBA" id="ARBA00022801"/>
    </source>
</evidence>
<dbReference type="AlphaFoldDB" id="C5M512"/>
<keyword evidence="2" id="KW-0378">Hydrolase</keyword>
<feature type="domain" description="Peptidase M20 dimerisation" evidence="3">
    <location>
        <begin position="249"/>
        <end position="340"/>
    </location>
</feature>
<evidence type="ECO:0000256" key="1">
    <source>
        <dbReference type="ARBA" id="ARBA00006247"/>
    </source>
</evidence>
<evidence type="ECO:0000313" key="4">
    <source>
        <dbReference type="EMBL" id="EER35128.1"/>
    </source>
</evidence>
<accession>C5M512</accession>
<dbReference type="GeneID" id="8296346"/>
<gene>
    <name evidence="4" type="ORF">CTRG_01990</name>
</gene>
<organism evidence="4 5">
    <name type="scientific">Candida tropicalis (strain ATCC MYA-3404 / T1)</name>
    <name type="common">Yeast</name>
    <dbReference type="NCBI Taxonomy" id="294747"/>
    <lineage>
        <taxon>Eukaryota</taxon>
        <taxon>Fungi</taxon>
        <taxon>Dikarya</taxon>
        <taxon>Ascomycota</taxon>
        <taxon>Saccharomycotina</taxon>
        <taxon>Pichiomycetes</taxon>
        <taxon>Debaryomycetaceae</taxon>
        <taxon>Candida/Lodderomyces clade</taxon>
        <taxon>Candida</taxon>
    </lineage>
</organism>
<dbReference type="HOGENOM" id="CLU_024588_2_1_1"/>
<dbReference type="Gene3D" id="3.40.630.10">
    <property type="entry name" value="Zn peptidases"/>
    <property type="match status" value="1"/>
</dbReference>
<dbReference type="InterPro" id="IPR036264">
    <property type="entry name" value="Bact_exopeptidase_dim_dom"/>
</dbReference>
<dbReference type="VEuPathDB" id="FungiDB:CTRG_01990"/>
<name>C5M512_CANTT</name>
<dbReference type="eggNOG" id="ENOG502QPR4">
    <property type="taxonomic scope" value="Eukaryota"/>
</dbReference>
<dbReference type="PANTHER" id="PTHR32494:SF5">
    <property type="entry name" value="ALLANTOATE AMIDOHYDROLASE"/>
    <property type="match status" value="1"/>
</dbReference>
<dbReference type="InterPro" id="IPR011650">
    <property type="entry name" value="Peptidase_M20_dimer"/>
</dbReference>
<dbReference type="Gene3D" id="3.30.70.360">
    <property type="match status" value="1"/>
</dbReference>
<dbReference type="SUPFAM" id="SSF55031">
    <property type="entry name" value="Bacterial exopeptidase dimerisation domain"/>
    <property type="match status" value="1"/>
</dbReference>
<dbReference type="CDD" id="cd03884">
    <property type="entry name" value="M20_bAS"/>
    <property type="match status" value="1"/>
</dbReference>
<dbReference type="SUPFAM" id="SSF53187">
    <property type="entry name" value="Zn-dependent exopeptidases"/>
    <property type="match status" value="1"/>
</dbReference>
<protein>
    <recommendedName>
        <fullName evidence="3">Peptidase M20 dimerisation domain-containing protein</fullName>
    </recommendedName>
</protein>
<sequence>MHITTSRHILQSIIQSHKYSTMTALTIQKGRLISTIHETAKWGAKGVWGPESTQTGVCRLSLSDLDKNVRDWFVNELESLGCKIKIDQMGNIFGIYPGKNNDAPPIGIGSHLDTQPNGGRYDGILGVLSGLEVLRTIKDNGYVPNYPIALIDWTNEEGARFPKSMVSSGVWAESIALEDALNLESIDKIPVTMGDELKRIGYDGKVKASYLENPLAAHFELHIEQGPILENEQKKIGVVTGVQAFEWNLVTVSGRSSHAGTTPMNTRSDAMLIASRIITMAIETATKLDGLATIGTLELEPRSVNVIPHTVKFSLDVRHVKDEELSIIMNEIKSKAGEIAQENINSKFAKPLSVTFDNLTTSPAINFNEKNIRTVKSAAEELFGKDKVREIVSGAGHDSCFTSVRVPTSMIFIPSKDGLSHTPEEYSTPEEVENGFKVLLNTVLKYDQMRASGEV</sequence>
<dbReference type="NCBIfam" id="TIGR01879">
    <property type="entry name" value="hydantase"/>
    <property type="match status" value="1"/>
</dbReference>
<dbReference type="PIRSF" id="PIRSF001235">
    <property type="entry name" value="Amidase_carbamoylase"/>
    <property type="match status" value="1"/>
</dbReference>
<dbReference type="EMBL" id="GG692396">
    <property type="protein sequence ID" value="EER35128.1"/>
    <property type="molecule type" value="Genomic_DNA"/>
</dbReference>
<dbReference type="GO" id="GO:0016813">
    <property type="term" value="F:hydrolase activity, acting on carbon-nitrogen (but not peptide) bonds, in linear amidines"/>
    <property type="evidence" value="ECO:0007669"/>
    <property type="project" value="InterPro"/>
</dbReference>
<dbReference type="KEGG" id="ctp:CTRG_01990"/>
<dbReference type="Pfam" id="PF07687">
    <property type="entry name" value="M20_dimer"/>
    <property type="match status" value="1"/>
</dbReference>
<dbReference type="Pfam" id="PF01546">
    <property type="entry name" value="Peptidase_M20"/>
    <property type="match status" value="1"/>
</dbReference>
<proteinExistence type="inferred from homology"/>